<evidence type="ECO:0000256" key="1">
    <source>
        <dbReference type="SAM" id="MobiDB-lite"/>
    </source>
</evidence>
<feature type="compositionally biased region" description="Polar residues" evidence="1">
    <location>
        <begin position="429"/>
        <end position="447"/>
    </location>
</feature>
<reference evidence="3 4" key="1">
    <citation type="journal article" date="2011" name="Science">
        <title>The Selaginella genome identifies genetic changes associated with the evolution of vascular plants.</title>
        <authorList>
            <person name="Banks J.A."/>
            <person name="Nishiyama T."/>
            <person name="Hasebe M."/>
            <person name="Bowman J.L."/>
            <person name="Gribskov M."/>
            <person name="dePamphilis C."/>
            <person name="Albert V.A."/>
            <person name="Aono N."/>
            <person name="Aoyama T."/>
            <person name="Ambrose B.A."/>
            <person name="Ashton N.W."/>
            <person name="Axtell M.J."/>
            <person name="Barker E."/>
            <person name="Barker M.S."/>
            <person name="Bennetzen J.L."/>
            <person name="Bonawitz N.D."/>
            <person name="Chapple C."/>
            <person name="Cheng C."/>
            <person name="Correa L.G."/>
            <person name="Dacre M."/>
            <person name="DeBarry J."/>
            <person name="Dreyer I."/>
            <person name="Elias M."/>
            <person name="Engstrom E.M."/>
            <person name="Estelle M."/>
            <person name="Feng L."/>
            <person name="Finet C."/>
            <person name="Floyd S.K."/>
            <person name="Frommer W.B."/>
            <person name="Fujita T."/>
            <person name="Gramzow L."/>
            <person name="Gutensohn M."/>
            <person name="Harholt J."/>
            <person name="Hattori M."/>
            <person name="Heyl A."/>
            <person name="Hirai T."/>
            <person name="Hiwatashi Y."/>
            <person name="Ishikawa M."/>
            <person name="Iwata M."/>
            <person name="Karol K.G."/>
            <person name="Koehler B."/>
            <person name="Kolukisaoglu U."/>
            <person name="Kubo M."/>
            <person name="Kurata T."/>
            <person name="Lalonde S."/>
            <person name="Li K."/>
            <person name="Li Y."/>
            <person name="Litt A."/>
            <person name="Lyons E."/>
            <person name="Manning G."/>
            <person name="Maruyama T."/>
            <person name="Michael T.P."/>
            <person name="Mikami K."/>
            <person name="Miyazaki S."/>
            <person name="Morinaga S."/>
            <person name="Murata T."/>
            <person name="Mueller-Roeber B."/>
            <person name="Nelson D.R."/>
            <person name="Obara M."/>
            <person name="Oguri Y."/>
            <person name="Olmstead R.G."/>
            <person name="Onodera N."/>
            <person name="Petersen B.L."/>
            <person name="Pils B."/>
            <person name="Prigge M."/>
            <person name="Rensing S.A."/>
            <person name="Riano-Pachon D.M."/>
            <person name="Roberts A.W."/>
            <person name="Sato Y."/>
            <person name="Scheller H.V."/>
            <person name="Schulz B."/>
            <person name="Schulz C."/>
            <person name="Shakirov E.V."/>
            <person name="Shibagaki N."/>
            <person name="Shinohara N."/>
            <person name="Shippen D.E."/>
            <person name="Soerensen I."/>
            <person name="Sotooka R."/>
            <person name="Sugimoto N."/>
            <person name="Sugita M."/>
            <person name="Sumikawa N."/>
            <person name="Tanurdzic M."/>
            <person name="Theissen G."/>
            <person name="Ulvskov P."/>
            <person name="Wakazuki S."/>
            <person name="Weng J.K."/>
            <person name="Willats W.W."/>
            <person name="Wipf D."/>
            <person name="Wolf P.G."/>
            <person name="Yang L."/>
            <person name="Zimmer A.D."/>
            <person name="Zhu Q."/>
            <person name="Mitros T."/>
            <person name="Hellsten U."/>
            <person name="Loque D."/>
            <person name="Otillar R."/>
            <person name="Salamov A."/>
            <person name="Schmutz J."/>
            <person name="Shapiro H."/>
            <person name="Lindquist E."/>
            <person name="Lucas S."/>
            <person name="Rokhsar D."/>
            <person name="Grigoriev I.V."/>
        </authorList>
    </citation>
    <scope>NUCLEOTIDE SEQUENCE [LARGE SCALE GENOMIC DNA]</scope>
</reference>
<dbReference type="AlphaFoldDB" id="D8SK60"/>
<dbReference type="PROSITE" id="PS50211">
    <property type="entry name" value="DENN"/>
    <property type="match status" value="1"/>
</dbReference>
<feature type="domain" description="UDENN" evidence="2">
    <location>
        <begin position="161"/>
        <end position="801"/>
    </location>
</feature>
<evidence type="ECO:0000313" key="3">
    <source>
        <dbReference type="EMBL" id="EFJ15171.1"/>
    </source>
</evidence>
<dbReference type="PANTHER" id="PTHR15288">
    <property type="entry name" value="DENN DOMAIN-CONTAINING PROTEIN 2"/>
    <property type="match status" value="1"/>
</dbReference>
<dbReference type="InterPro" id="IPR001194">
    <property type="entry name" value="cDENN_dom"/>
</dbReference>
<dbReference type="InterPro" id="IPR037516">
    <property type="entry name" value="Tripartite_DENN"/>
</dbReference>
<dbReference type="Proteomes" id="UP000001514">
    <property type="component" value="Unassembled WGS sequence"/>
</dbReference>
<dbReference type="Gene3D" id="3.30.450.200">
    <property type="match status" value="1"/>
</dbReference>
<feature type="region of interest" description="Disordered" evidence="1">
    <location>
        <begin position="1"/>
        <end position="27"/>
    </location>
</feature>
<dbReference type="InterPro" id="IPR005113">
    <property type="entry name" value="uDENN_dom"/>
</dbReference>
<accession>D8SK60</accession>
<evidence type="ECO:0000313" key="4">
    <source>
        <dbReference type="Proteomes" id="UP000001514"/>
    </source>
</evidence>
<protein>
    <recommendedName>
        <fullName evidence="2">UDENN domain-containing protein</fullName>
    </recommendedName>
</protein>
<dbReference type="Pfam" id="PF03456">
    <property type="entry name" value="uDENN"/>
    <property type="match status" value="1"/>
</dbReference>
<dbReference type="OrthoDB" id="6019893at2759"/>
<feature type="region of interest" description="Disordered" evidence="1">
    <location>
        <begin position="541"/>
        <end position="560"/>
    </location>
</feature>
<dbReference type="HOGENOM" id="CLU_011251_0_0_1"/>
<feature type="region of interest" description="Disordered" evidence="1">
    <location>
        <begin position="415"/>
        <end position="464"/>
    </location>
</feature>
<dbReference type="SMART" id="SM00799">
    <property type="entry name" value="DENN"/>
    <property type="match status" value="1"/>
</dbReference>
<dbReference type="eggNOG" id="ENOG502QSCA">
    <property type="taxonomic scope" value="Eukaryota"/>
</dbReference>
<dbReference type="InParanoid" id="D8SK60"/>
<sequence>MDDMEASEASSTPGNSEPPEQRSFLAQTTEEVARAAVAAAAAIRPRPSIVVSSRHPVDSSSAFQNNNSFNKWRRQLQKVWKWGLYPREGGKKSSFNPELLTKQKRQWIELQLQALEKKQKKEPTSIFEHFVVVGLHPETNVEVVEAAFAKKKAWERNVEKAERLSEADRQYRGAPAPTLEPQVLFKYPPGKRLPLRTKDLPSFCFPSGVEAKVVERTPSMSDLNEVVYGQDHQVRDDLSFVFVLKVADNATLYGICIFVREIVQRAPGFFSVNTPLSSSRLTRSRFLVSAPRCYCILTKLPFFHLHFEVLQSIIAQERLDRINQCVSEMKISDYVPPLVKLGSKANGKANSPRDDDEDGWMESAIPVEDVLGATAAAAGLISESEMNSFSSLKHSSFSERDTESGESAEICATAESRESNGHMVEQNESELQASSPDDVLASSTVDTPPSHRGHERAESSDSIYSVVESCTQSLDSDEENCETSGLGQDDIGVDSVFKWAEENNCDALRIICMYYHLPVPPRGSPVFFRPLDHLQPLNFVRPREATDDPDGSKSGLELAEAHETAAAEEEAILLSLWTVSTVCRSLSLDTILSMVAGALLERQMVVVCPNVGILCAVVLSIIPMLRPFQWQSLLLPVLPYKMLDFLDAPVPFVVGVQHKSSEVRSKISNLMRVNVYKNQVTVSYLPQLPRQRELVAALETYHSELAAVDFKAKRHPVHEYTESQAQAADGFLKTLRSYLESLCADVRAHTITNVQSNNDRVSLLLKESFIDSFPSRDRPFIKLFADTQLFSVHTDAVLSSF</sequence>
<dbReference type="Pfam" id="PF02141">
    <property type="entry name" value="DENN"/>
    <property type="match status" value="1"/>
</dbReference>
<dbReference type="KEGG" id="smo:SELMODRAFT_445651"/>
<dbReference type="InterPro" id="IPR051942">
    <property type="entry name" value="DENN_domain_containing_2"/>
</dbReference>
<dbReference type="OMA" id="QLSPKIW"/>
<name>D8SK60_SELML</name>
<keyword evidence="4" id="KW-1185">Reference proteome</keyword>
<dbReference type="EMBL" id="GL377624">
    <property type="protein sequence ID" value="EFJ15171.1"/>
    <property type="molecule type" value="Genomic_DNA"/>
</dbReference>
<dbReference type="Gene3D" id="3.40.50.11500">
    <property type="match status" value="1"/>
</dbReference>
<dbReference type="PANTHER" id="PTHR15288:SF0">
    <property type="entry name" value="UDENN DOMAIN-CONTAINING PROTEIN"/>
    <property type="match status" value="1"/>
</dbReference>
<proteinExistence type="predicted"/>
<dbReference type="InterPro" id="IPR043153">
    <property type="entry name" value="DENN_C"/>
</dbReference>
<gene>
    <name evidence="3" type="ORF">SELMODRAFT_445651</name>
</gene>
<dbReference type="Gramene" id="EFJ15171">
    <property type="protein sequence ID" value="EFJ15171"/>
    <property type="gene ID" value="SELMODRAFT_445651"/>
</dbReference>
<dbReference type="SMART" id="SM00800">
    <property type="entry name" value="uDENN"/>
    <property type="match status" value="1"/>
</dbReference>
<dbReference type="FunCoup" id="D8SK60">
    <property type="interactions" value="433"/>
</dbReference>
<evidence type="ECO:0000259" key="2">
    <source>
        <dbReference type="PROSITE" id="PS50211"/>
    </source>
</evidence>
<organism evidence="4">
    <name type="scientific">Selaginella moellendorffii</name>
    <name type="common">Spikemoss</name>
    <dbReference type="NCBI Taxonomy" id="88036"/>
    <lineage>
        <taxon>Eukaryota</taxon>
        <taxon>Viridiplantae</taxon>
        <taxon>Streptophyta</taxon>
        <taxon>Embryophyta</taxon>
        <taxon>Tracheophyta</taxon>
        <taxon>Lycopodiopsida</taxon>
        <taxon>Selaginellales</taxon>
        <taxon>Selaginellaceae</taxon>
        <taxon>Selaginella</taxon>
    </lineage>
</organism>